<evidence type="ECO:0000259" key="10">
    <source>
        <dbReference type="Pfam" id="PF11635"/>
    </source>
</evidence>
<organism evidence="12 13">
    <name type="scientific">Moelleriella libera RCEF 2490</name>
    <dbReference type="NCBI Taxonomy" id="1081109"/>
    <lineage>
        <taxon>Eukaryota</taxon>
        <taxon>Fungi</taxon>
        <taxon>Dikarya</taxon>
        <taxon>Ascomycota</taxon>
        <taxon>Pezizomycotina</taxon>
        <taxon>Sordariomycetes</taxon>
        <taxon>Hypocreomycetidae</taxon>
        <taxon>Hypocreales</taxon>
        <taxon>Clavicipitaceae</taxon>
        <taxon>Moelleriella</taxon>
    </lineage>
</organism>
<comment type="subcellular location">
    <subcellularLocation>
        <location evidence="1 9">Nucleus</location>
    </subcellularLocation>
</comment>
<keyword evidence="6 9" id="KW-0804">Transcription</keyword>
<dbReference type="Proteomes" id="UP000078544">
    <property type="component" value="Unassembled WGS sequence"/>
</dbReference>
<dbReference type="InterPro" id="IPR048339">
    <property type="entry name" value="Mediator_Med16_C"/>
</dbReference>
<dbReference type="Pfam" id="PF20719">
    <property type="entry name" value="Med16_C"/>
    <property type="match status" value="1"/>
</dbReference>
<accession>A0A168DEK2</accession>
<dbReference type="PANTHER" id="PTHR13224">
    <property type="entry name" value="THYROID HORMONE RECEPTOR-ASSOCIATED PROTEIN-RELATED"/>
    <property type="match status" value="1"/>
</dbReference>
<dbReference type="GO" id="GO:0045893">
    <property type="term" value="P:positive regulation of DNA-templated transcription"/>
    <property type="evidence" value="ECO:0007669"/>
    <property type="project" value="TreeGrafter"/>
</dbReference>
<comment type="similarity">
    <text evidence="2 9">Belongs to the Mediator complex subunit 16 family.</text>
</comment>
<sequence length="952" mass="106054">MTADKMPLLLDTAMPVDLNSVDDLFGDDVHLQLPVGSQGKQLNLRLDELRNRGCCRSLAWSKAGTIASLTQDGQTLEFRFLRCHASDGTWALSEPTVCELVKGTPATPLVHLEWGATNNPELAVLDSAGRVAILSFAISTNSPSIGRRWEADIIDDFNAVAGCYWLPIATSYQDKPFHLVYGPAKKMGNSYSYEKSFVQAHGPYHPHPAKSVLFCLTAGGLLKMYWSQNNNRLEETTVELESVNTSDERVTHAAFTSDKNYLLAAIATASRQLKLLRIEIQWGGPGSSSEKGMPQNARLNPALVETHVAAAAWFGPGASDANDILTPKLSLVQVLPSLVDNTGSLNEPPLILTVRSRVSGEGGFQSPQSIIDRWQAVNAKSNLESAFERLGNRRNSISLESNSGTRLKKLETIFIHKIVIGLQVLHFGKTICLAMSDGTVEYRDRVTFEEINLNQDMNRLMMLRQAGWSFPDGGPCQQTVISPTHCSMTQIGDDGKVRWTKLQFSGDEIGNSAQDAPYIATTAVLALTAAGAMWQQNNYDDLLAIAQPLASKKRFVMDWISEIIRILNMQVDYSEETHHDTLMRNAPLQHCLGILGSLGFRGDFRKRSFQSKFAMLSLNMRNVVILITLASNTPMTLREKISPLDEPEVVEALAGCVQWSIDLLAWLADCLFELMVDEEFQKRTVPQRFSELNPYLLERNDVSVHLLFSSVSRSFLSAVCRRVELLGTMSNKAMEFYKTQASADAQGTGRAVNPQLQQAYHKIQKATSTSLIKVQEFEHMLNFLAKDIKQAYTTLLPQMIKTQPNAPQGKQKLEAVIKSTQTQFEIGMLLSSSPPPIFMPVIRKFFSKDLLAFRNLTDPLKLFFADYELLEVLDDDDSLAARRRKKVHVDMFKKVKLRRGGNAARWRRCVRCASVMEDANSARPGFAFVLSQQRKCCCGAYWSLLPQGELVL</sequence>
<reference evidence="12 13" key="1">
    <citation type="journal article" date="2016" name="Genome Biol. Evol.">
        <title>Divergent and convergent evolution of fungal pathogenicity.</title>
        <authorList>
            <person name="Shang Y."/>
            <person name="Xiao G."/>
            <person name="Zheng P."/>
            <person name="Cen K."/>
            <person name="Zhan S."/>
            <person name="Wang C."/>
        </authorList>
    </citation>
    <scope>NUCLEOTIDE SEQUENCE [LARGE SCALE GENOMIC DNA]</scope>
    <source>
        <strain evidence="12 13">RCEF 2490</strain>
    </source>
</reference>
<gene>
    <name evidence="9" type="primary">MED16</name>
    <name evidence="12" type="ORF">AAL_03621</name>
</gene>
<keyword evidence="13" id="KW-1185">Reference proteome</keyword>
<feature type="domain" description="Mediator complex subunit 16 C-terminal" evidence="11">
    <location>
        <begin position="855"/>
        <end position="943"/>
    </location>
</feature>
<comment type="caution">
    <text evidence="12">The sequence shown here is derived from an EMBL/GenBank/DDBJ whole genome shotgun (WGS) entry which is preliminary data.</text>
</comment>
<dbReference type="EMBL" id="AZGY01000006">
    <property type="protein sequence ID" value="KZZ97657.1"/>
    <property type="molecule type" value="Genomic_DNA"/>
</dbReference>
<dbReference type="InterPro" id="IPR048338">
    <property type="entry name" value="Mediator_Med16"/>
</dbReference>
<comment type="function">
    <text evidence="9">Component of the Mediator complex, a coactivator involved in the regulated transcription of nearly all RNA polymerase II-dependent genes. Mediator functions as a bridge to convey information from gene-specific regulatory proteins to the basal RNA polymerase II transcription machinery. Mediator is recruited to promoters by direct interactions with regulatory proteins and serves as a scaffold for the assembly of a functional preinitiation complex with RNA polymerase II and the general transcription factors.</text>
</comment>
<name>A0A168DEK2_9HYPO</name>
<dbReference type="AlphaFoldDB" id="A0A168DEK2"/>
<dbReference type="PANTHER" id="PTHR13224:SF6">
    <property type="entry name" value="MEDIATOR OF RNA POLYMERASE II TRANSCRIPTION SUBUNIT 16"/>
    <property type="match status" value="1"/>
</dbReference>
<evidence type="ECO:0000256" key="4">
    <source>
        <dbReference type="ARBA" id="ARBA00023015"/>
    </source>
</evidence>
<dbReference type="STRING" id="1081109.A0A168DEK2"/>
<dbReference type="OrthoDB" id="4139168at2759"/>
<dbReference type="Pfam" id="PF11635">
    <property type="entry name" value="Med16_N"/>
    <property type="match status" value="1"/>
</dbReference>
<evidence type="ECO:0000256" key="6">
    <source>
        <dbReference type="ARBA" id="ARBA00023163"/>
    </source>
</evidence>
<evidence type="ECO:0000256" key="9">
    <source>
        <dbReference type="RuleBase" id="RU364149"/>
    </source>
</evidence>
<keyword evidence="4 9" id="KW-0805">Transcription regulation</keyword>
<evidence type="ECO:0000256" key="3">
    <source>
        <dbReference type="ARBA" id="ARBA00019614"/>
    </source>
</evidence>
<protein>
    <recommendedName>
        <fullName evidence="3 9">Mediator of RNA polymerase II transcription subunit 16</fullName>
    </recommendedName>
    <alternativeName>
        <fullName evidence="8 9">Mediator complex subunit 16</fullName>
    </alternativeName>
</protein>
<evidence type="ECO:0000313" key="12">
    <source>
        <dbReference type="EMBL" id="KZZ97657.1"/>
    </source>
</evidence>
<comment type="subunit">
    <text evidence="9">Component of the Mediator complex.</text>
</comment>
<dbReference type="InterPro" id="IPR021665">
    <property type="entry name" value="Mediator_Med16_N"/>
</dbReference>
<proteinExistence type="inferred from homology"/>
<evidence type="ECO:0000313" key="13">
    <source>
        <dbReference type="Proteomes" id="UP000078544"/>
    </source>
</evidence>
<feature type="domain" description="Mediator complex subunit Med16 N-terminal" evidence="10">
    <location>
        <begin position="183"/>
        <end position="472"/>
    </location>
</feature>
<keyword evidence="5 9" id="KW-0010">Activator</keyword>
<dbReference type="GO" id="GO:0016592">
    <property type="term" value="C:mediator complex"/>
    <property type="evidence" value="ECO:0007669"/>
    <property type="project" value="InterPro"/>
</dbReference>
<evidence type="ECO:0000256" key="2">
    <source>
        <dbReference type="ARBA" id="ARBA00006543"/>
    </source>
</evidence>
<keyword evidence="7 9" id="KW-0539">Nucleus</keyword>
<evidence type="ECO:0000256" key="7">
    <source>
        <dbReference type="ARBA" id="ARBA00023242"/>
    </source>
</evidence>
<evidence type="ECO:0000256" key="5">
    <source>
        <dbReference type="ARBA" id="ARBA00023159"/>
    </source>
</evidence>
<evidence type="ECO:0000259" key="11">
    <source>
        <dbReference type="Pfam" id="PF20719"/>
    </source>
</evidence>
<evidence type="ECO:0000256" key="8">
    <source>
        <dbReference type="ARBA" id="ARBA00032015"/>
    </source>
</evidence>
<evidence type="ECO:0000256" key="1">
    <source>
        <dbReference type="ARBA" id="ARBA00004123"/>
    </source>
</evidence>